<dbReference type="Proteomes" id="UP001057402">
    <property type="component" value="Chromosome 8"/>
</dbReference>
<evidence type="ECO:0000313" key="1">
    <source>
        <dbReference type="EMBL" id="KAI4331559.1"/>
    </source>
</evidence>
<comment type="caution">
    <text evidence="1">The sequence shown here is derived from an EMBL/GenBank/DDBJ whole genome shotgun (WGS) entry which is preliminary data.</text>
</comment>
<gene>
    <name evidence="1" type="ORF">MLD38_029738</name>
</gene>
<proteinExistence type="predicted"/>
<name>A0ACB9N4V3_9MYRT</name>
<reference evidence="2" key="1">
    <citation type="journal article" date="2023" name="Front. Plant Sci.">
        <title>Chromosomal-level genome assembly of Melastoma candidum provides insights into trichome evolution.</title>
        <authorList>
            <person name="Zhong Y."/>
            <person name="Wu W."/>
            <person name="Sun C."/>
            <person name="Zou P."/>
            <person name="Liu Y."/>
            <person name="Dai S."/>
            <person name="Zhou R."/>
        </authorList>
    </citation>
    <scope>NUCLEOTIDE SEQUENCE [LARGE SCALE GENOMIC DNA]</scope>
</reference>
<accession>A0ACB9N4V3</accession>
<dbReference type="EMBL" id="CM042887">
    <property type="protein sequence ID" value="KAI4331559.1"/>
    <property type="molecule type" value="Genomic_DNA"/>
</dbReference>
<evidence type="ECO:0000313" key="2">
    <source>
        <dbReference type="Proteomes" id="UP001057402"/>
    </source>
</evidence>
<sequence length="152" mass="17414">MRTIRDIVSGSVMSFMGFLTVFVVVISILLGFQTAVQASVDVREVYHICGLGDSAETDDQLIMDTVSRDLIEHTARFSFNHYDELELGFLNVYGHAWCRTPMSSEDCTTCLHVANVQRFRDCNFVKGLQVMLRDCFMRLEEYDFKYDSITVP</sequence>
<protein>
    <submittedName>
        <fullName evidence="1">Uncharacterized protein</fullName>
    </submittedName>
</protein>
<organism evidence="1 2">
    <name type="scientific">Melastoma candidum</name>
    <dbReference type="NCBI Taxonomy" id="119954"/>
    <lineage>
        <taxon>Eukaryota</taxon>
        <taxon>Viridiplantae</taxon>
        <taxon>Streptophyta</taxon>
        <taxon>Embryophyta</taxon>
        <taxon>Tracheophyta</taxon>
        <taxon>Spermatophyta</taxon>
        <taxon>Magnoliopsida</taxon>
        <taxon>eudicotyledons</taxon>
        <taxon>Gunneridae</taxon>
        <taxon>Pentapetalae</taxon>
        <taxon>rosids</taxon>
        <taxon>malvids</taxon>
        <taxon>Myrtales</taxon>
        <taxon>Melastomataceae</taxon>
        <taxon>Melastomatoideae</taxon>
        <taxon>Melastomateae</taxon>
        <taxon>Melastoma</taxon>
    </lineage>
</organism>
<keyword evidence="2" id="KW-1185">Reference proteome</keyword>